<dbReference type="GO" id="GO:0009117">
    <property type="term" value="P:nucleotide metabolic process"/>
    <property type="evidence" value="ECO:0007669"/>
    <property type="project" value="UniProtKB-UniRule"/>
</dbReference>
<organism evidence="9 10">
    <name type="scientific">Candidatus Avoscillospira avistercoris</name>
    <dbReference type="NCBI Taxonomy" id="2840707"/>
    <lineage>
        <taxon>Bacteria</taxon>
        <taxon>Bacillati</taxon>
        <taxon>Bacillota</taxon>
        <taxon>Clostridia</taxon>
        <taxon>Eubacteriales</taxon>
        <taxon>Oscillospiraceae</taxon>
        <taxon>Oscillospiraceae incertae sedis</taxon>
        <taxon>Candidatus Avoscillospira</taxon>
    </lineage>
</organism>
<evidence type="ECO:0000256" key="6">
    <source>
        <dbReference type="HAMAP-Rule" id="MF_00740"/>
    </source>
</evidence>
<dbReference type="InterPro" id="IPR024052">
    <property type="entry name" value="Phosphopentomutase_DeoB_cap_sf"/>
</dbReference>
<dbReference type="GO" id="GO:0043094">
    <property type="term" value="P:metabolic compound salvage"/>
    <property type="evidence" value="ECO:0007669"/>
    <property type="project" value="UniProtKB-UniRule"/>
</dbReference>
<dbReference type="EMBL" id="DVJJ01000058">
    <property type="protein sequence ID" value="HIS64458.1"/>
    <property type="molecule type" value="Genomic_DNA"/>
</dbReference>
<feature type="binding site" evidence="6">
    <location>
        <position position="322"/>
    </location>
    <ligand>
        <name>Mn(2+)</name>
        <dbReference type="ChEBI" id="CHEBI:29035"/>
        <label>1</label>
    </ligand>
</feature>
<dbReference type="InterPro" id="IPR017850">
    <property type="entry name" value="Alkaline_phosphatase_core_sf"/>
</dbReference>
<reference evidence="9" key="2">
    <citation type="journal article" date="2021" name="PeerJ">
        <title>Extensive microbial diversity within the chicken gut microbiome revealed by metagenomics and culture.</title>
        <authorList>
            <person name="Gilroy R."/>
            <person name="Ravi A."/>
            <person name="Getino M."/>
            <person name="Pursley I."/>
            <person name="Horton D.L."/>
            <person name="Alikhan N.F."/>
            <person name="Baker D."/>
            <person name="Gharbi K."/>
            <person name="Hall N."/>
            <person name="Watson M."/>
            <person name="Adriaenssens E.M."/>
            <person name="Foster-Nyarko E."/>
            <person name="Jarju S."/>
            <person name="Secka A."/>
            <person name="Antonio M."/>
            <person name="Oren A."/>
            <person name="Chaudhuri R.R."/>
            <person name="La Ragione R."/>
            <person name="Hildebrand F."/>
            <person name="Pallen M.J."/>
        </authorList>
    </citation>
    <scope>NUCLEOTIDE SEQUENCE</scope>
    <source>
        <strain evidence="9">ChiBcec16-1751</strain>
    </source>
</reference>
<evidence type="ECO:0000256" key="5">
    <source>
        <dbReference type="ARBA" id="ARBA00023235"/>
    </source>
</evidence>
<dbReference type="GO" id="GO:0005829">
    <property type="term" value="C:cytosol"/>
    <property type="evidence" value="ECO:0007669"/>
    <property type="project" value="TreeGrafter"/>
</dbReference>
<comment type="caution">
    <text evidence="9">The sequence shown here is derived from an EMBL/GenBank/DDBJ whole genome shotgun (WGS) entry which is preliminary data.</text>
</comment>
<evidence type="ECO:0000259" key="8">
    <source>
        <dbReference type="Pfam" id="PF01676"/>
    </source>
</evidence>
<feature type="binding site" evidence="6">
    <location>
        <position position="281"/>
    </location>
    <ligand>
        <name>Mn(2+)</name>
        <dbReference type="ChEBI" id="CHEBI:29035"/>
        <label>2</label>
    </ligand>
</feature>
<comment type="similarity">
    <text evidence="1 6">Belongs to the phosphopentomutase family.</text>
</comment>
<feature type="binding site" evidence="6">
    <location>
        <position position="286"/>
    </location>
    <ligand>
        <name>Mn(2+)</name>
        <dbReference type="ChEBI" id="CHEBI:29035"/>
        <label>2</label>
    </ligand>
</feature>
<evidence type="ECO:0000313" key="9">
    <source>
        <dbReference type="EMBL" id="HIS64458.1"/>
    </source>
</evidence>
<comment type="catalytic activity">
    <reaction evidence="6">
        <text>alpha-D-ribose 1-phosphate = D-ribose 5-phosphate</text>
        <dbReference type="Rhea" id="RHEA:18793"/>
        <dbReference type="ChEBI" id="CHEBI:57720"/>
        <dbReference type="ChEBI" id="CHEBI:78346"/>
        <dbReference type="EC" id="5.4.2.7"/>
    </reaction>
</comment>
<feature type="binding site" evidence="6">
    <location>
        <position position="10"/>
    </location>
    <ligand>
        <name>Mn(2+)</name>
        <dbReference type="ChEBI" id="CHEBI:29035"/>
        <label>1</label>
    </ligand>
</feature>
<dbReference type="GO" id="GO:0006018">
    <property type="term" value="P:2-deoxyribose 1-phosphate catabolic process"/>
    <property type="evidence" value="ECO:0007669"/>
    <property type="project" value="UniProtKB-UniRule"/>
</dbReference>
<reference evidence="9" key="1">
    <citation type="submission" date="2020-10" db="EMBL/GenBank/DDBJ databases">
        <authorList>
            <person name="Gilroy R."/>
        </authorList>
    </citation>
    <scope>NUCLEOTIDE SEQUENCE</scope>
    <source>
        <strain evidence="9">ChiBcec16-1751</strain>
    </source>
</reference>
<dbReference type="AlphaFoldDB" id="A0A9D1F8U3"/>
<dbReference type="Proteomes" id="UP000886741">
    <property type="component" value="Unassembled WGS sequence"/>
</dbReference>
<feature type="binding site" evidence="6">
    <location>
        <position position="323"/>
    </location>
    <ligand>
        <name>Mn(2+)</name>
        <dbReference type="ChEBI" id="CHEBI:29035"/>
        <label>1</label>
    </ligand>
</feature>
<protein>
    <recommendedName>
        <fullName evidence="6 7">Phosphopentomutase</fullName>
        <ecNumber evidence="6 7">5.4.2.7</ecNumber>
    </recommendedName>
    <alternativeName>
        <fullName evidence="6">Phosphodeoxyribomutase</fullName>
    </alternativeName>
</protein>
<evidence type="ECO:0000256" key="4">
    <source>
        <dbReference type="ARBA" id="ARBA00023211"/>
    </source>
</evidence>
<comment type="function">
    <text evidence="6">Isomerase that catalyzes the conversion of deoxy-ribose 1-phosphate (dRib-1-P) and ribose 1-phosphate (Rib-1-P) to deoxy-ribose 5-phosphate (dRib-5-P) and ribose 5-phosphate (Rib-5-P), respectively.</text>
</comment>
<accession>A0A9D1F8U3</accession>
<dbReference type="CDD" id="cd16009">
    <property type="entry name" value="PPM"/>
    <property type="match status" value="1"/>
</dbReference>
<evidence type="ECO:0000256" key="3">
    <source>
        <dbReference type="ARBA" id="ARBA00022723"/>
    </source>
</evidence>
<keyword evidence="4 6" id="KW-0464">Manganese</keyword>
<dbReference type="Gene3D" id="3.30.70.1250">
    <property type="entry name" value="Phosphopentomutase"/>
    <property type="match status" value="1"/>
</dbReference>
<dbReference type="GO" id="GO:0000287">
    <property type="term" value="F:magnesium ion binding"/>
    <property type="evidence" value="ECO:0007669"/>
    <property type="project" value="UniProtKB-UniRule"/>
</dbReference>
<sequence length="386" mass="41878">MKRIFLFVLDSFGIGALPDAAQFGDHGVHTLAACASSGELHIPNLIAAGLGNIDGVDCLPQVQTPTAAYGRMAEASMGKDTTIGHWEIAGIVSKQPLPTYPNGFPEEIIEPFCQATGRGVLGNIPASGTEIIAQYGDEHLRTGKLIVYTSADSVFQIAAHEEIVPPEELYRYCRIARELLRGKHGVGRVIARPFVGSAGAYQRTANRHDFSLEPPAETILDALREAGYDTIAVGKIFDIFAGKGITEHVYTSSNRNGMEQALQYAQKDFHGLCFVNLVDFDMLFGHRRDPAGYARALSEFDAWLPGFLKQMGEEDLVILTADHGCDPSYQATTDHTREYVPLLVFGQNTAGKQLGTRSSFTDVAATIAEQFGIAYATPGKSFLISF</sequence>
<dbReference type="NCBIfam" id="TIGR01696">
    <property type="entry name" value="deoB"/>
    <property type="match status" value="1"/>
</dbReference>
<dbReference type="PIRSF" id="PIRSF001491">
    <property type="entry name" value="Ppentomutase"/>
    <property type="match status" value="1"/>
</dbReference>
<dbReference type="NCBIfam" id="NF003766">
    <property type="entry name" value="PRK05362.1"/>
    <property type="match status" value="1"/>
</dbReference>
<evidence type="ECO:0000256" key="7">
    <source>
        <dbReference type="NCBIfam" id="TIGR01696"/>
    </source>
</evidence>
<comment type="subcellular location">
    <subcellularLocation>
        <location evidence="6">Cytoplasm</location>
    </subcellularLocation>
</comment>
<dbReference type="Pfam" id="PF01676">
    <property type="entry name" value="Metalloenzyme"/>
    <property type="match status" value="1"/>
</dbReference>
<dbReference type="InterPro" id="IPR006124">
    <property type="entry name" value="Metalloenzyme"/>
</dbReference>
<dbReference type="EC" id="5.4.2.7" evidence="6 7"/>
<evidence type="ECO:0000313" key="10">
    <source>
        <dbReference type="Proteomes" id="UP000886741"/>
    </source>
</evidence>
<comment type="cofactor">
    <cofactor evidence="6">
        <name>Mn(2+)</name>
        <dbReference type="ChEBI" id="CHEBI:29035"/>
    </cofactor>
    <text evidence="6">Binds 2 manganese ions.</text>
</comment>
<feature type="binding site" evidence="6">
    <location>
        <position position="335"/>
    </location>
    <ligand>
        <name>Mn(2+)</name>
        <dbReference type="ChEBI" id="CHEBI:29035"/>
        <label>2</label>
    </ligand>
</feature>
<dbReference type="InterPro" id="IPR010045">
    <property type="entry name" value="DeoB"/>
</dbReference>
<comment type="pathway">
    <text evidence="6">Carbohydrate degradation; 2-deoxy-D-ribose 1-phosphate degradation; D-glyceraldehyde 3-phosphate and acetaldehyde from 2-deoxy-alpha-D-ribose 1-phosphate: step 1/2.</text>
</comment>
<gene>
    <name evidence="6" type="primary">deoB</name>
    <name evidence="9" type="ORF">IAA83_03680</name>
</gene>
<dbReference type="FunFam" id="3.30.70.1250:FF:000001">
    <property type="entry name" value="Phosphopentomutase"/>
    <property type="match status" value="1"/>
</dbReference>
<evidence type="ECO:0000256" key="1">
    <source>
        <dbReference type="ARBA" id="ARBA00010373"/>
    </source>
</evidence>
<proteinExistence type="inferred from homology"/>
<dbReference type="PANTHER" id="PTHR21110:SF0">
    <property type="entry name" value="PHOSPHOPENTOMUTASE"/>
    <property type="match status" value="1"/>
</dbReference>
<evidence type="ECO:0000256" key="2">
    <source>
        <dbReference type="ARBA" id="ARBA00022490"/>
    </source>
</evidence>
<dbReference type="Gene3D" id="3.40.720.10">
    <property type="entry name" value="Alkaline Phosphatase, subunit A"/>
    <property type="match status" value="1"/>
</dbReference>
<keyword evidence="5 6" id="KW-0413">Isomerase</keyword>
<dbReference type="SUPFAM" id="SSF143856">
    <property type="entry name" value="DeoB insert domain-like"/>
    <property type="match status" value="1"/>
</dbReference>
<dbReference type="GO" id="GO:0008973">
    <property type="term" value="F:phosphopentomutase activity"/>
    <property type="evidence" value="ECO:0007669"/>
    <property type="project" value="UniProtKB-UniRule"/>
</dbReference>
<keyword evidence="2 6" id="KW-0963">Cytoplasm</keyword>
<feature type="domain" description="Metalloenzyme" evidence="8">
    <location>
        <begin position="2"/>
        <end position="373"/>
    </location>
</feature>
<comment type="catalytic activity">
    <reaction evidence="6">
        <text>2-deoxy-alpha-D-ribose 1-phosphate = 2-deoxy-D-ribose 5-phosphate</text>
        <dbReference type="Rhea" id="RHEA:27658"/>
        <dbReference type="ChEBI" id="CHEBI:57259"/>
        <dbReference type="ChEBI" id="CHEBI:62877"/>
        <dbReference type="EC" id="5.4.2.7"/>
    </reaction>
</comment>
<dbReference type="SUPFAM" id="SSF53649">
    <property type="entry name" value="Alkaline phosphatase-like"/>
    <property type="match status" value="1"/>
</dbReference>
<dbReference type="GO" id="GO:0030145">
    <property type="term" value="F:manganese ion binding"/>
    <property type="evidence" value="ECO:0007669"/>
    <property type="project" value="UniProtKB-UniRule"/>
</dbReference>
<name>A0A9D1F8U3_9FIRM</name>
<dbReference type="HAMAP" id="MF_00740">
    <property type="entry name" value="Phosphopentomut"/>
    <property type="match status" value="1"/>
</dbReference>
<keyword evidence="3 6" id="KW-0479">Metal-binding</keyword>
<dbReference type="PANTHER" id="PTHR21110">
    <property type="entry name" value="PHOSPHOPENTOMUTASE"/>
    <property type="match status" value="1"/>
</dbReference>